<dbReference type="Gene3D" id="1.25.40.10">
    <property type="entry name" value="Tetratricopeptide repeat domain"/>
    <property type="match status" value="2"/>
</dbReference>
<evidence type="ECO:0008006" key="3">
    <source>
        <dbReference type="Google" id="ProtNLM"/>
    </source>
</evidence>
<dbReference type="SUPFAM" id="SSF48452">
    <property type="entry name" value="TPR-like"/>
    <property type="match status" value="2"/>
</dbReference>
<dbReference type="AlphaFoldDB" id="A0A2S0Q9M6"/>
<dbReference type="KEGG" id="nsp:BMF81_04058"/>
<organism evidence="1 2">
    <name type="scientific">Nodularia spumigena UHCC 0039</name>
    <dbReference type="NCBI Taxonomy" id="1914872"/>
    <lineage>
        <taxon>Bacteria</taxon>
        <taxon>Bacillati</taxon>
        <taxon>Cyanobacteriota</taxon>
        <taxon>Cyanophyceae</taxon>
        <taxon>Nostocales</taxon>
        <taxon>Nodulariaceae</taxon>
        <taxon>Nodularia</taxon>
    </lineage>
</organism>
<protein>
    <recommendedName>
        <fullName evidence="3">Tetratricopeptide repeat protein</fullName>
    </recommendedName>
</protein>
<sequence length="342" mass="38041">MGVDKIKAVMNPSITDSAVKAAIAQALTCQFAAIKSESATAAEKIEMLIEMAQGFHKQPKTAQDLRNAVGLYYRAYQMCGEEYALLKARALVGMAGTLQSIPDEGSQLLLQAKASYEEALPILQQLALPEELAEAQMNFGLVLQSLVGFNQARMTDSIKAYHEALQVFTWEDYPQEYAILYNNIAIAYLSMPMSSEREYLRQGLAVQSFEVALKHINLIDHPREYAMLQNNLGNALQYLVSSHPVDNNLRAIAAYDEALKVRNSRDTPLEYANTISNKANALFNLPDDLEKPEAGNPKNLLKAYTYYQEAWGIFTQNQQTAQAEAVAQAIQDVEVEMRVGMD</sequence>
<name>A0A2S0Q9M6_NODSP</name>
<dbReference type="InterPro" id="IPR011990">
    <property type="entry name" value="TPR-like_helical_dom_sf"/>
</dbReference>
<dbReference type="EMBL" id="CP020114">
    <property type="protein sequence ID" value="AVZ31375.1"/>
    <property type="molecule type" value="Genomic_DNA"/>
</dbReference>
<proteinExistence type="predicted"/>
<accession>A0A2S0Q9M6</accession>
<dbReference type="Proteomes" id="UP000244056">
    <property type="component" value="Chromosome"/>
</dbReference>
<evidence type="ECO:0000313" key="1">
    <source>
        <dbReference type="EMBL" id="AVZ31375.1"/>
    </source>
</evidence>
<evidence type="ECO:0000313" key="2">
    <source>
        <dbReference type="Proteomes" id="UP000244056"/>
    </source>
</evidence>
<gene>
    <name evidence="1" type="ORF">BMF81_04058</name>
</gene>
<reference evidence="1 2" key="1">
    <citation type="submission" date="2017-03" db="EMBL/GenBank/DDBJ databases">
        <title>Comparative genomics of the toxic Baltic Sea cyanobacteria Nodularia spumigena UHCC 0039 and its response on varying salinity.</title>
        <authorList>
            <person name="Teikari J.E."/>
        </authorList>
    </citation>
    <scope>NUCLEOTIDE SEQUENCE [LARGE SCALE GENOMIC DNA]</scope>
    <source>
        <strain evidence="1 2">UHCC 0039</strain>
    </source>
</reference>